<proteinExistence type="predicted"/>
<keyword evidence="1" id="KW-0812">Transmembrane</keyword>
<dbReference type="PATRIC" id="fig|1435349.4.peg.1935"/>
<protein>
    <submittedName>
        <fullName evidence="2">Uncharacterized protein</fullName>
    </submittedName>
</protein>
<dbReference type="EMBL" id="JTDW01000036">
    <property type="protein sequence ID" value="KJD31022.1"/>
    <property type="molecule type" value="Genomic_DNA"/>
</dbReference>
<keyword evidence="3" id="KW-1185">Reference proteome</keyword>
<name>A0A0D7VZJ5_9FLAO</name>
<dbReference type="AlphaFoldDB" id="A0A0D7VZJ5"/>
<reference evidence="2 3" key="1">
    <citation type="submission" date="2014-11" db="EMBL/GenBank/DDBJ databases">
        <title>Tamlana sedimentorum sp. nov., isolated from shallow sand sediments of the Sea of Japan.</title>
        <authorList>
            <person name="Romanenko L.A."/>
        </authorList>
    </citation>
    <scope>NUCLEOTIDE SEQUENCE [LARGE SCALE GENOMIC DNA]</scope>
    <source>
        <strain evidence="2 3">JCM 19808</strain>
    </source>
</reference>
<evidence type="ECO:0000313" key="3">
    <source>
        <dbReference type="Proteomes" id="UP000032578"/>
    </source>
</evidence>
<evidence type="ECO:0000313" key="2">
    <source>
        <dbReference type="EMBL" id="KJD31022.1"/>
    </source>
</evidence>
<accession>A0A0D7VZJ5</accession>
<sequence>MNRKRKIILAISIIILGFITFRLFFMSYYYDFSEYLTLKDKIVWTENRKLKYSDFNFTTDPELKDLDARIGLHSRFNVNDPILFRSHTVFEPKNAKISDTTDPRDLRVAQVKFDLLETYRRRMEKEVDSFRKLSVKDLKASDFDKMHRRYYSDFKKEWLSYNDSIYNIRTLERLEKKVKNELK</sequence>
<keyword evidence="1" id="KW-0472">Membrane</keyword>
<keyword evidence="1" id="KW-1133">Transmembrane helix</keyword>
<comment type="caution">
    <text evidence="2">The sequence shown here is derived from an EMBL/GenBank/DDBJ whole genome shotgun (WGS) entry which is preliminary data.</text>
</comment>
<dbReference type="Proteomes" id="UP000032578">
    <property type="component" value="Unassembled WGS sequence"/>
</dbReference>
<feature type="transmembrane region" description="Helical" evidence="1">
    <location>
        <begin position="7"/>
        <end position="30"/>
    </location>
</feature>
<organism evidence="2 3">
    <name type="scientific">Neotamlana sedimentorum</name>
    <dbReference type="NCBI Taxonomy" id="1435349"/>
    <lineage>
        <taxon>Bacteria</taxon>
        <taxon>Pseudomonadati</taxon>
        <taxon>Bacteroidota</taxon>
        <taxon>Flavobacteriia</taxon>
        <taxon>Flavobacteriales</taxon>
        <taxon>Flavobacteriaceae</taxon>
        <taxon>Neotamlana</taxon>
    </lineage>
</organism>
<gene>
    <name evidence="2" type="ORF">PW52_16875</name>
</gene>
<evidence type="ECO:0000256" key="1">
    <source>
        <dbReference type="SAM" id="Phobius"/>
    </source>
</evidence>